<dbReference type="Proteomes" id="UP001162501">
    <property type="component" value="Chromosome 25"/>
</dbReference>
<accession>A0AC59Z6N1</accession>
<reference evidence="1" key="1">
    <citation type="submission" date="2023-05" db="EMBL/GenBank/DDBJ databases">
        <authorList>
            <consortium name="ELIXIR-Norway"/>
        </authorList>
    </citation>
    <scope>NUCLEOTIDE SEQUENCE</scope>
</reference>
<feature type="non-terminal residue" evidence="1">
    <location>
        <position position="181"/>
    </location>
</feature>
<proteinExistence type="predicted"/>
<feature type="non-terminal residue" evidence="1">
    <location>
        <position position="1"/>
    </location>
</feature>
<sequence length="181" mass="20365">PRVHAFRHQPCVPRRLRTFCVRSMAAATPAFVPRATQSVWPRGQGRLWPRLSVAVRSYPTSKVRSVAERSYPTSKVRSVAVRSYPTSKVRSVAVRSYPTSKVRAAERSYPTSKVPKKVSPRLITPRRQRSSPPRPSGERGPVGVGQRLLMTWRSRAGPTRRCPRGHHRGAEPRDVTLPPSM</sequence>
<name>A0AC59Z6N1_RANTA</name>
<organism evidence="1 2">
    <name type="scientific">Rangifer tarandus platyrhynchus</name>
    <name type="common">Svalbard reindeer</name>
    <dbReference type="NCBI Taxonomy" id="3082113"/>
    <lineage>
        <taxon>Eukaryota</taxon>
        <taxon>Metazoa</taxon>
        <taxon>Chordata</taxon>
        <taxon>Craniata</taxon>
        <taxon>Vertebrata</taxon>
        <taxon>Euteleostomi</taxon>
        <taxon>Mammalia</taxon>
        <taxon>Eutheria</taxon>
        <taxon>Laurasiatheria</taxon>
        <taxon>Artiodactyla</taxon>
        <taxon>Ruminantia</taxon>
        <taxon>Pecora</taxon>
        <taxon>Cervidae</taxon>
        <taxon>Odocoileinae</taxon>
        <taxon>Rangifer</taxon>
    </lineage>
</organism>
<dbReference type="EMBL" id="OX596109">
    <property type="protein sequence ID" value="CAN0266526.1"/>
    <property type="molecule type" value="Genomic_DNA"/>
</dbReference>
<evidence type="ECO:0000313" key="1">
    <source>
        <dbReference type="EMBL" id="CAN0266526.1"/>
    </source>
</evidence>
<reference evidence="1" key="2">
    <citation type="submission" date="2025-03" db="EMBL/GenBank/DDBJ databases">
        <authorList>
            <consortium name="ELIXIR-Norway"/>
            <consortium name="Elixir Norway"/>
        </authorList>
    </citation>
    <scope>NUCLEOTIDE SEQUENCE</scope>
</reference>
<gene>
    <name evidence="1" type="ORF">MRATA1EN22A_LOCUS14596</name>
</gene>
<evidence type="ECO:0000313" key="2">
    <source>
        <dbReference type="Proteomes" id="UP001162501"/>
    </source>
</evidence>
<protein>
    <submittedName>
        <fullName evidence="1">Uncharacterized protein</fullName>
    </submittedName>
</protein>